<gene>
    <name evidence="8" type="ORF">GQE98_15095</name>
</gene>
<dbReference type="PANTHER" id="PTHR43872:SF1">
    <property type="entry name" value="MONOOXYGENASE, PUTATIVE (AFU_ORTHOLOGUE AFUA_8G02570)-RELATED"/>
    <property type="match status" value="1"/>
</dbReference>
<dbReference type="GO" id="GO:0050660">
    <property type="term" value="F:flavin adenine dinucleotide binding"/>
    <property type="evidence" value="ECO:0007669"/>
    <property type="project" value="InterPro"/>
</dbReference>
<accession>A0A6L8WC11</accession>
<dbReference type="Pfam" id="PF13450">
    <property type="entry name" value="NAD_binding_8"/>
    <property type="match status" value="1"/>
</dbReference>
<name>A0A6L8WC11_9PROT</name>
<keyword evidence="9" id="KW-1185">Reference proteome</keyword>
<evidence type="ECO:0000256" key="5">
    <source>
        <dbReference type="ARBA" id="ARBA00022857"/>
    </source>
</evidence>
<dbReference type="AlphaFoldDB" id="A0A6L8WC11"/>
<dbReference type="Gene3D" id="3.50.50.60">
    <property type="entry name" value="FAD/NAD(P)-binding domain"/>
    <property type="match status" value="2"/>
</dbReference>
<proteinExistence type="inferred from homology"/>
<dbReference type="FunFam" id="3.50.50.60:FF:000228">
    <property type="entry name" value="FAD-containing monooxygenase EthA"/>
    <property type="match status" value="1"/>
</dbReference>
<keyword evidence="6" id="KW-0560">Oxidoreductase</keyword>
<keyword evidence="4" id="KW-0274">FAD</keyword>
<dbReference type="RefSeq" id="WP_161316546.1">
    <property type="nucleotide sequence ID" value="NZ_WTUW01000009.1"/>
</dbReference>
<evidence type="ECO:0000256" key="2">
    <source>
        <dbReference type="ARBA" id="ARBA00010139"/>
    </source>
</evidence>
<dbReference type="PANTHER" id="PTHR43872">
    <property type="entry name" value="MONOOXYGENASE, PUTATIVE (AFU_ORTHOLOGUE AFUA_8G02570)-RELATED"/>
    <property type="match status" value="1"/>
</dbReference>
<keyword evidence="7" id="KW-0503">Monooxygenase</keyword>
<evidence type="ECO:0000256" key="4">
    <source>
        <dbReference type="ARBA" id="ARBA00022827"/>
    </source>
</evidence>
<protein>
    <submittedName>
        <fullName evidence="8">NAD(P)-binding protein</fullName>
    </submittedName>
</protein>
<comment type="similarity">
    <text evidence="2">Belongs to the FAD-binding monooxygenase family.</text>
</comment>
<keyword evidence="5" id="KW-0521">NADP</keyword>
<dbReference type="SUPFAM" id="SSF51905">
    <property type="entry name" value="FAD/NAD(P)-binding domain"/>
    <property type="match status" value="1"/>
</dbReference>
<keyword evidence="3" id="KW-0285">Flavoprotein</keyword>
<evidence type="ECO:0000313" key="9">
    <source>
        <dbReference type="Proteomes" id="UP000476030"/>
    </source>
</evidence>
<dbReference type="InterPro" id="IPR020946">
    <property type="entry name" value="Flavin_mOase-like"/>
</dbReference>
<evidence type="ECO:0000256" key="1">
    <source>
        <dbReference type="ARBA" id="ARBA00001974"/>
    </source>
</evidence>
<evidence type="ECO:0000313" key="8">
    <source>
        <dbReference type="EMBL" id="MZR31963.1"/>
    </source>
</evidence>
<dbReference type="InterPro" id="IPR036188">
    <property type="entry name" value="FAD/NAD-bd_sf"/>
</dbReference>
<evidence type="ECO:0000256" key="3">
    <source>
        <dbReference type="ARBA" id="ARBA00022630"/>
    </source>
</evidence>
<dbReference type="InterPro" id="IPR051820">
    <property type="entry name" value="FAD-binding_MO"/>
</dbReference>
<reference evidence="8 9" key="1">
    <citation type="submission" date="2019-12" db="EMBL/GenBank/DDBJ databases">
        <title>Snethiella sp. nov. sp. isolated from sea sand.</title>
        <authorList>
            <person name="Kim J."/>
            <person name="Jeong S.E."/>
            <person name="Jung H.S."/>
            <person name="Jeon C.O."/>
        </authorList>
    </citation>
    <scope>NUCLEOTIDE SEQUENCE [LARGE SCALE GENOMIC DNA]</scope>
    <source>
        <strain evidence="8 9">DP05</strain>
    </source>
</reference>
<evidence type="ECO:0000256" key="7">
    <source>
        <dbReference type="ARBA" id="ARBA00023033"/>
    </source>
</evidence>
<dbReference type="GO" id="GO:0050661">
    <property type="term" value="F:NADP binding"/>
    <property type="evidence" value="ECO:0007669"/>
    <property type="project" value="InterPro"/>
</dbReference>
<evidence type="ECO:0000256" key="6">
    <source>
        <dbReference type="ARBA" id="ARBA00023002"/>
    </source>
</evidence>
<dbReference type="Pfam" id="PF00743">
    <property type="entry name" value="FMO-like"/>
    <property type="match status" value="1"/>
</dbReference>
<dbReference type="GO" id="GO:0004499">
    <property type="term" value="F:N,N-dimethylaniline monooxygenase activity"/>
    <property type="evidence" value="ECO:0007669"/>
    <property type="project" value="InterPro"/>
</dbReference>
<dbReference type="Proteomes" id="UP000476030">
    <property type="component" value="Unassembled WGS sequence"/>
</dbReference>
<comment type="cofactor">
    <cofactor evidence="1">
        <name>FAD</name>
        <dbReference type="ChEBI" id="CHEBI:57692"/>
    </cofactor>
</comment>
<sequence>MDAAVESAQETKGEILYFDVLIVGAGISGIDAAYHLQKFCPHKSFAVLETQDTFGGTWATHKYPGIRSDSDLFTFGFKWKPWKDDPIAAADKILRYLDESLDENDLRRHIRFSHEVKTAVWSSEEKRWTLEVLDKESGDIRRYACNFLWMCQGYYRHSEGYMPDYPGKKDFKGEIIHPQTWPEDLDYRGKKVIVIGSGATAATLIPAMAEDAGHITMLQRSPTYFSARANRDELAETLRELDVPDEWIHEIARRKVLFDQKEITRRSFEEPEKLREDLIKGAKKYLGDSVPVDPHFTPTYRPWRQRLAFVPDGDLFQAIRDGKASVVTDQIDHFTEDGILLKSGKELKADIIISATGFNMSALGDIAFTIDGKPLNFGDCWSHRAIMFSGIPNMAWVFGYLRTSWTMRSDMVADFVCRLMKHMAQKGARMVVPQLREEDKDMPEKPFVDPENFNAGYLTRALKIMPKQGDKDPWVHTQDYYVDKETLANADLDDGTLIYK</sequence>
<dbReference type="EMBL" id="WTUW01000009">
    <property type="protein sequence ID" value="MZR31963.1"/>
    <property type="molecule type" value="Genomic_DNA"/>
</dbReference>
<comment type="caution">
    <text evidence="8">The sequence shown here is derived from an EMBL/GenBank/DDBJ whole genome shotgun (WGS) entry which is preliminary data.</text>
</comment>
<organism evidence="8 9">
    <name type="scientific">Sneathiella litorea</name>
    <dbReference type="NCBI Taxonomy" id="2606216"/>
    <lineage>
        <taxon>Bacteria</taxon>
        <taxon>Pseudomonadati</taxon>
        <taxon>Pseudomonadota</taxon>
        <taxon>Alphaproteobacteria</taxon>
        <taxon>Sneathiellales</taxon>
        <taxon>Sneathiellaceae</taxon>
        <taxon>Sneathiella</taxon>
    </lineage>
</organism>